<feature type="repeat" description="ANK" evidence="6">
    <location>
        <begin position="194"/>
        <end position="226"/>
    </location>
</feature>
<feature type="repeat" description="ANK" evidence="6">
    <location>
        <begin position="53"/>
        <end position="75"/>
    </location>
</feature>
<dbReference type="Pfam" id="PF00023">
    <property type="entry name" value="Ank"/>
    <property type="match status" value="1"/>
</dbReference>
<dbReference type="PROSITE" id="PS50297">
    <property type="entry name" value="ANK_REP_REGION"/>
    <property type="match status" value="6"/>
</dbReference>
<keyword evidence="3" id="KW-0833">Ubl conjugation pathway</keyword>
<dbReference type="SUPFAM" id="SSF48403">
    <property type="entry name" value="Ankyrin repeat"/>
    <property type="match status" value="2"/>
</dbReference>
<keyword evidence="7" id="KW-1185">Reference proteome</keyword>
<evidence type="ECO:0000256" key="4">
    <source>
        <dbReference type="ARBA" id="ARBA00023043"/>
    </source>
</evidence>
<comment type="similarity">
    <text evidence="5">Belongs to the fem-1 family.</text>
</comment>
<dbReference type="InterPro" id="IPR011990">
    <property type="entry name" value="TPR-like_helical_dom_sf"/>
</dbReference>
<dbReference type="Gene3D" id="1.25.40.10">
    <property type="entry name" value="Tetratricopeptide repeat domain"/>
    <property type="match status" value="1"/>
</dbReference>
<feature type="repeat" description="ANK" evidence="6">
    <location>
        <begin position="497"/>
        <end position="542"/>
    </location>
</feature>
<reference evidence="8" key="1">
    <citation type="submission" date="2025-08" db="UniProtKB">
        <authorList>
            <consortium name="RefSeq"/>
        </authorList>
    </citation>
    <scope>IDENTIFICATION</scope>
    <source>
        <tissue evidence="8">Testes</tissue>
    </source>
</reference>
<evidence type="ECO:0000256" key="3">
    <source>
        <dbReference type="ARBA" id="ARBA00022786"/>
    </source>
</evidence>
<dbReference type="RefSeq" id="XP_002740472.2">
    <property type="nucleotide sequence ID" value="XM_002740426.2"/>
</dbReference>
<dbReference type="PANTHER" id="PTHR24173">
    <property type="entry name" value="ANKYRIN REPEAT CONTAINING"/>
    <property type="match status" value="1"/>
</dbReference>
<dbReference type="InterPro" id="IPR002110">
    <property type="entry name" value="Ankyrin_rpt"/>
</dbReference>
<accession>A0ABM0GYX2</accession>
<evidence type="ECO:0000313" key="7">
    <source>
        <dbReference type="Proteomes" id="UP000694865"/>
    </source>
</evidence>
<dbReference type="InterPro" id="IPR036770">
    <property type="entry name" value="Ankyrin_rpt-contain_sf"/>
</dbReference>
<dbReference type="PROSITE" id="PS50088">
    <property type="entry name" value="ANK_REPEAT"/>
    <property type="match status" value="7"/>
</dbReference>
<comment type="pathway">
    <text evidence="1">Protein modification; protein ubiquitination.</text>
</comment>
<dbReference type="SMART" id="SM00248">
    <property type="entry name" value="ANK"/>
    <property type="match status" value="8"/>
</dbReference>
<evidence type="ECO:0000313" key="8">
    <source>
        <dbReference type="RefSeq" id="XP_002740472.2"/>
    </source>
</evidence>
<feature type="repeat" description="ANK" evidence="6">
    <location>
        <begin position="95"/>
        <end position="127"/>
    </location>
</feature>
<proteinExistence type="inferred from homology"/>
<sequence length="631" mass="70474">MNDTDSMEKKDSFDSCKSLVFNAAREGKLSRLKVFLDQRPKEEVKCLVSAVTNGTTPLLMACRHGHHEIVRYFVEDCVVDIEQVGSVTFDGETIDGAPPLWCAAAAGHLVIVQNLIRHGAQVNHTTFTSSTPLRAACFDGHFDIVKYLVEHKADIELANRHGHTCLMIACYKGHLQIARYLLQLGAHVNRKSVKGNTALHDCAESGSLEIMKLLLKHKAKMDVDAYGMTPLMAASVAGHTTIVQYLVSRPDCSKQERIDAYELLGATFVDKKRDMMGALKFWNLAMDDRYRDKTNIIGKPEQNSIVPAYEFTMEARTKDDLDDVICDPDKMRMQALLIRERILGPAHPDTSYYIRYRGAVYADAGNFERCIMLWMYALDMQQKALEALNPMTQSSLLSFAELFAYMQAERNGEKVSNFLMSDDVIAVFIKGASEIERGVQQLQIAPLNEKDTTNFNRALLIFMHLICLVAKLKNLHKEINIKKSLYRLLRLSPRGAKGFTLLHLACDKDTSSVGRYPVCSFPSLEVVHLLVECGASVNAVNGDSNTPLHVAALNSSNSTDTIIKYLIENGAHFDGCNAAKKNAMDLIQGTSDIPWMNYITLQCLAAKAVLKYGIVYKGHIPKKLETFVELH</sequence>
<dbReference type="PRINTS" id="PR01415">
    <property type="entry name" value="ANKYRIN"/>
</dbReference>
<dbReference type="Pfam" id="PF12796">
    <property type="entry name" value="Ank_2"/>
    <property type="match status" value="2"/>
</dbReference>
<evidence type="ECO:0000256" key="2">
    <source>
        <dbReference type="ARBA" id="ARBA00022737"/>
    </source>
</evidence>
<dbReference type="PANTHER" id="PTHR24173:SF85">
    <property type="entry name" value="PROTEIN FEM-1 HOMOLOG CG6966"/>
    <property type="match status" value="1"/>
</dbReference>
<evidence type="ECO:0000256" key="1">
    <source>
        <dbReference type="ARBA" id="ARBA00004906"/>
    </source>
</evidence>
<keyword evidence="2" id="KW-0677">Repeat</keyword>
<feature type="repeat" description="ANK" evidence="6">
    <location>
        <begin position="543"/>
        <end position="578"/>
    </location>
</feature>
<organism evidence="7 8">
    <name type="scientific">Saccoglossus kowalevskii</name>
    <name type="common">Acorn worm</name>
    <dbReference type="NCBI Taxonomy" id="10224"/>
    <lineage>
        <taxon>Eukaryota</taxon>
        <taxon>Metazoa</taxon>
        <taxon>Hemichordata</taxon>
        <taxon>Enteropneusta</taxon>
        <taxon>Harrimaniidae</taxon>
        <taxon>Saccoglossus</taxon>
    </lineage>
</organism>
<dbReference type="Gene3D" id="1.25.40.20">
    <property type="entry name" value="Ankyrin repeat-containing domain"/>
    <property type="match status" value="3"/>
</dbReference>
<keyword evidence="4 6" id="KW-0040">ANK repeat</keyword>
<protein>
    <submittedName>
        <fullName evidence="8">Protein fem-1 homolog C</fullName>
    </submittedName>
</protein>
<name>A0ABM0GYX2_SACKO</name>
<evidence type="ECO:0000256" key="6">
    <source>
        <dbReference type="PROSITE-ProRule" id="PRU00023"/>
    </source>
</evidence>
<feature type="repeat" description="ANK" evidence="6">
    <location>
        <begin position="161"/>
        <end position="193"/>
    </location>
</feature>
<dbReference type="Proteomes" id="UP000694865">
    <property type="component" value="Unplaced"/>
</dbReference>
<dbReference type="GeneID" id="100371842"/>
<feature type="repeat" description="ANK" evidence="6">
    <location>
        <begin position="128"/>
        <end position="160"/>
    </location>
</feature>
<evidence type="ECO:0000256" key="5">
    <source>
        <dbReference type="ARBA" id="ARBA00038500"/>
    </source>
</evidence>
<gene>
    <name evidence="8" type="primary">FEM1C</name>
</gene>
<dbReference type="Pfam" id="PF13637">
    <property type="entry name" value="Ank_4"/>
    <property type="match status" value="1"/>
</dbReference>